<dbReference type="CDD" id="cd06257">
    <property type="entry name" value="DnaJ"/>
    <property type="match status" value="1"/>
</dbReference>
<gene>
    <name evidence="2" type="ORF">Ctob_003047</name>
</gene>
<evidence type="ECO:0000313" key="2">
    <source>
        <dbReference type="EMBL" id="KOO25405.1"/>
    </source>
</evidence>
<sequence>MDVAARVGQRVHHQRIAREVNEKQQQRRQKKKEEAAAHTNGWAHAHASIYEQLAALPQVGPPIFPQAWTAGEVTRGDLKALKKAYHRAAVKLHPDKVQSLPLASQALAEELFKVLGDAYAKELRALEGTSGGVSCA</sequence>
<reference evidence="3" key="1">
    <citation type="journal article" date="2015" name="PLoS Genet.">
        <title>Genome Sequence and Transcriptome Analyses of Chrysochromulina tobin: Metabolic Tools for Enhanced Algal Fitness in the Prominent Order Prymnesiales (Haptophyceae).</title>
        <authorList>
            <person name="Hovde B.T."/>
            <person name="Deodato C.R."/>
            <person name="Hunsperger H.M."/>
            <person name="Ryken S.A."/>
            <person name="Yost W."/>
            <person name="Jha R.K."/>
            <person name="Patterson J."/>
            <person name="Monnat R.J. Jr."/>
            <person name="Barlow S.B."/>
            <person name="Starkenburg S.R."/>
            <person name="Cattolico R.A."/>
        </authorList>
    </citation>
    <scope>NUCLEOTIDE SEQUENCE</scope>
    <source>
        <strain evidence="3">CCMP291</strain>
    </source>
</reference>
<evidence type="ECO:0000313" key="3">
    <source>
        <dbReference type="Proteomes" id="UP000037460"/>
    </source>
</evidence>
<dbReference type="Proteomes" id="UP000037460">
    <property type="component" value="Unassembled WGS sequence"/>
</dbReference>
<dbReference type="InterPro" id="IPR001623">
    <property type="entry name" value="DnaJ_domain"/>
</dbReference>
<dbReference type="OrthoDB" id="10250354at2759"/>
<feature type="region of interest" description="Disordered" evidence="1">
    <location>
        <begin position="19"/>
        <end position="40"/>
    </location>
</feature>
<name>A0A0M0JG24_9EUKA</name>
<comment type="caution">
    <text evidence="2">The sequence shown here is derived from an EMBL/GenBank/DDBJ whole genome shotgun (WGS) entry which is preliminary data.</text>
</comment>
<dbReference type="AlphaFoldDB" id="A0A0M0JG24"/>
<dbReference type="SUPFAM" id="SSF46565">
    <property type="entry name" value="Chaperone J-domain"/>
    <property type="match status" value="1"/>
</dbReference>
<feature type="compositionally biased region" description="Basic and acidic residues" evidence="1">
    <location>
        <begin position="19"/>
        <end position="36"/>
    </location>
</feature>
<accession>A0A0M0JG24</accession>
<dbReference type="EMBL" id="JWZX01002978">
    <property type="protein sequence ID" value="KOO25405.1"/>
    <property type="molecule type" value="Genomic_DNA"/>
</dbReference>
<organism evidence="2 3">
    <name type="scientific">Chrysochromulina tobinii</name>
    <dbReference type="NCBI Taxonomy" id="1460289"/>
    <lineage>
        <taxon>Eukaryota</taxon>
        <taxon>Haptista</taxon>
        <taxon>Haptophyta</taxon>
        <taxon>Prymnesiophyceae</taxon>
        <taxon>Prymnesiales</taxon>
        <taxon>Chrysochromulinaceae</taxon>
        <taxon>Chrysochromulina</taxon>
    </lineage>
</organism>
<protein>
    <recommendedName>
        <fullName evidence="4">J domain-containing protein</fullName>
    </recommendedName>
</protein>
<keyword evidence="3" id="KW-1185">Reference proteome</keyword>
<dbReference type="InterPro" id="IPR036869">
    <property type="entry name" value="J_dom_sf"/>
</dbReference>
<evidence type="ECO:0008006" key="4">
    <source>
        <dbReference type="Google" id="ProtNLM"/>
    </source>
</evidence>
<proteinExistence type="predicted"/>
<evidence type="ECO:0000256" key="1">
    <source>
        <dbReference type="SAM" id="MobiDB-lite"/>
    </source>
</evidence>
<dbReference type="Gene3D" id="1.10.287.110">
    <property type="entry name" value="DnaJ domain"/>
    <property type="match status" value="1"/>
</dbReference>